<evidence type="ECO:0000313" key="2">
    <source>
        <dbReference type="EMBL" id="KMZ72160.1"/>
    </source>
</evidence>
<comment type="caution">
    <text evidence="2">The sequence shown here is derived from an EMBL/GenBank/DDBJ whole genome shotgun (WGS) entry which is preliminary data.</text>
</comment>
<dbReference type="InterPro" id="IPR039588">
    <property type="entry name" value="FBXO4"/>
</dbReference>
<proteinExistence type="predicted"/>
<dbReference type="InterPro" id="IPR001810">
    <property type="entry name" value="F-box_dom"/>
</dbReference>
<dbReference type="PANTHER" id="PTHR16008">
    <property type="entry name" value="F-BOX ONLY PROTEIN 4"/>
    <property type="match status" value="1"/>
</dbReference>
<dbReference type="OrthoDB" id="3219396at2759"/>
<dbReference type="EMBL" id="LFYR01000643">
    <property type="protein sequence ID" value="KMZ72160.1"/>
    <property type="molecule type" value="Genomic_DNA"/>
</dbReference>
<protein>
    <recommendedName>
        <fullName evidence="1">F-box domain-containing protein</fullName>
    </recommendedName>
</protein>
<dbReference type="AlphaFoldDB" id="A0A0K9PVC1"/>
<evidence type="ECO:0000313" key="3">
    <source>
        <dbReference type="Proteomes" id="UP000036987"/>
    </source>
</evidence>
<dbReference type="OMA" id="VETTINW"/>
<dbReference type="GO" id="GO:0000209">
    <property type="term" value="P:protein polyubiquitination"/>
    <property type="evidence" value="ECO:0000318"/>
    <property type="project" value="GO_Central"/>
</dbReference>
<gene>
    <name evidence="2" type="ORF">ZOSMA_16G01290</name>
</gene>
<name>A0A0K9PVC1_ZOSMR</name>
<dbReference type="GO" id="GO:0031146">
    <property type="term" value="P:SCF-dependent proteasomal ubiquitin-dependent protein catabolic process"/>
    <property type="evidence" value="ECO:0000318"/>
    <property type="project" value="GO_Central"/>
</dbReference>
<dbReference type="Pfam" id="PF12937">
    <property type="entry name" value="F-box-like"/>
    <property type="match status" value="1"/>
</dbReference>
<reference evidence="3" key="1">
    <citation type="journal article" date="2016" name="Nature">
        <title>The genome of the seagrass Zostera marina reveals angiosperm adaptation to the sea.</title>
        <authorList>
            <person name="Olsen J.L."/>
            <person name="Rouze P."/>
            <person name="Verhelst B."/>
            <person name="Lin Y.-C."/>
            <person name="Bayer T."/>
            <person name="Collen J."/>
            <person name="Dattolo E."/>
            <person name="De Paoli E."/>
            <person name="Dittami S."/>
            <person name="Maumus F."/>
            <person name="Michel G."/>
            <person name="Kersting A."/>
            <person name="Lauritano C."/>
            <person name="Lohaus R."/>
            <person name="Toepel M."/>
            <person name="Tonon T."/>
            <person name="Vanneste K."/>
            <person name="Amirebrahimi M."/>
            <person name="Brakel J."/>
            <person name="Bostroem C."/>
            <person name="Chovatia M."/>
            <person name="Grimwood J."/>
            <person name="Jenkins J.W."/>
            <person name="Jueterbock A."/>
            <person name="Mraz A."/>
            <person name="Stam W.T."/>
            <person name="Tice H."/>
            <person name="Bornberg-Bauer E."/>
            <person name="Green P.J."/>
            <person name="Pearson G.A."/>
            <person name="Procaccini G."/>
            <person name="Duarte C.M."/>
            <person name="Schmutz J."/>
            <person name="Reusch T.B.H."/>
            <person name="Van de Peer Y."/>
        </authorList>
    </citation>
    <scope>NUCLEOTIDE SEQUENCE [LARGE SCALE GENOMIC DNA]</scope>
    <source>
        <strain evidence="3">cv. Finnish</strain>
    </source>
</reference>
<feature type="domain" description="F-box" evidence="1">
    <location>
        <begin position="1"/>
        <end position="47"/>
    </location>
</feature>
<organism evidence="2 3">
    <name type="scientific">Zostera marina</name>
    <name type="common">Eelgrass</name>
    <dbReference type="NCBI Taxonomy" id="29655"/>
    <lineage>
        <taxon>Eukaryota</taxon>
        <taxon>Viridiplantae</taxon>
        <taxon>Streptophyta</taxon>
        <taxon>Embryophyta</taxon>
        <taxon>Tracheophyta</taxon>
        <taxon>Spermatophyta</taxon>
        <taxon>Magnoliopsida</taxon>
        <taxon>Liliopsida</taxon>
        <taxon>Zosteraceae</taxon>
        <taxon>Zostera</taxon>
    </lineage>
</organism>
<dbReference type="SUPFAM" id="SSF81383">
    <property type="entry name" value="F-box domain"/>
    <property type="match status" value="1"/>
</dbReference>
<dbReference type="SMART" id="SM00256">
    <property type="entry name" value="FBOX"/>
    <property type="match status" value="1"/>
</dbReference>
<dbReference type="GO" id="GO:0019005">
    <property type="term" value="C:SCF ubiquitin ligase complex"/>
    <property type="evidence" value="ECO:0000318"/>
    <property type="project" value="GO_Central"/>
</dbReference>
<dbReference type="Proteomes" id="UP000036987">
    <property type="component" value="Unassembled WGS sequence"/>
</dbReference>
<evidence type="ECO:0000259" key="1">
    <source>
        <dbReference type="PROSITE" id="PS50181"/>
    </source>
</evidence>
<accession>A0A0K9PVC1</accession>
<dbReference type="Gene3D" id="1.20.1280.50">
    <property type="match status" value="1"/>
</dbReference>
<dbReference type="PROSITE" id="PS50181">
    <property type="entry name" value="FBOX"/>
    <property type="match status" value="1"/>
</dbReference>
<sequence length="242" mass="27787">MSSSESLPNDVALKIASLLTVTDLCSLGSCCRYFRSICDGDELWINLINQRWLSTENLPQQTPNYRYKGVYATRHDEVARRVWSVIQPLSTITETDVKVSAQDYLKIIQDLNSLKLQFQDVLLILFKSSKYNNNNVLINLIGLHYSMFHLGISVNDLREALRFTGNLSKIVCISSFTLGRVFFGVRMPDATLSRMLSLEELMSEEQEESRCILNRGTVEQVFRVETTINWKNEYLHFIQIGS</sequence>
<dbReference type="InterPro" id="IPR036047">
    <property type="entry name" value="F-box-like_dom_sf"/>
</dbReference>
<keyword evidence="3" id="KW-1185">Reference proteome</keyword>
<dbReference type="PANTHER" id="PTHR16008:SF4">
    <property type="entry name" value="F-BOX ONLY PROTEIN 4"/>
    <property type="match status" value="1"/>
</dbReference>